<sequence>MVLDGLEDAVGIAQRALDWVVEEASNVGILVDDSGQLLPYPDTTPTVLDFLGVQAGIDDAVHAASQASDKAAHALEAITGSVTAVTPVMAPGTKS</sequence>
<name>A0ABT6MKP8_9NOCA</name>
<evidence type="ECO:0000313" key="2">
    <source>
        <dbReference type="Proteomes" id="UP001160334"/>
    </source>
</evidence>
<accession>A0ABT6MKP8</accession>
<evidence type="ECO:0000313" key="1">
    <source>
        <dbReference type="EMBL" id="MDH6284450.1"/>
    </source>
</evidence>
<dbReference type="EMBL" id="JARXVC010000022">
    <property type="protein sequence ID" value="MDH6284450.1"/>
    <property type="molecule type" value="Genomic_DNA"/>
</dbReference>
<comment type="caution">
    <text evidence="1">The sequence shown here is derived from an EMBL/GenBank/DDBJ whole genome shotgun (WGS) entry which is preliminary data.</text>
</comment>
<reference evidence="1 2" key="1">
    <citation type="submission" date="2023-04" db="EMBL/GenBank/DDBJ databases">
        <title>Forest soil microbial communities from Buena Vista Peninsula, Colon Province, Panama.</title>
        <authorList>
            <person name="Bouskill N."/>
        </authorList>
    </citation>
    <scope>NUCLEOTIDE SEQUENCE [LARGE SCALE GENOMIC DNA]</scope>
    <source>
        <strain evidence="1 2">CFH S0262</strain>
    </source>
</reference>
<gene>
    <name evidence="1" type="ORF">M2280_005710</name>
</gene>
<proteinExistence type="predicted"/>
<protein>
    <submittedName>
        <fullName evidence="1">Uncharacterized protein</fullName>
    </submittedName>
</protein>
<dbReference type="RefSeq" id="WP_280763669.1">
    <property type="nucleotide sequence ID" value="NZ_JARXVC010000022.1"/>
</dbReference>
<dbReference type="Proteomes" id="UP001160334">
    <property type="component" value="Unassembled WGS sequence"/>
</dbReference>
<keyword evidence="2" id="KW-1185">Reference proteome</keyword>
<organism evidence="1 2">
    <name type="scientific">Prescottella agglutinans</name>
    <dbReference type="NCBI Taxonomy" id="1644129"/>
    <lineage>
        <taxon>Bacteria</taxon>
        <taxon>Bacillati</taxon>
        <taxon>Actinomycetota</taxon>
        <taxon>Actinomycetes</taxon>
        <taxon>Mycobacteriales</taxon>
        <taxon>Nocardiaceae</taxon>
        <taxon>Prescottella</taxon>
    </lineage>
</organism>